<dbReference type="EMBL" id="JAAMPC010000007">
    <property type="protein sequence ID" value="KAG2303933.1"/>
    <property type="molecule type" value="Genomic_DNA"/>
</dbReference>
<keyword evidence="3" id="KW-1185">Reference proteome</keyword>
<dbReference type="OrthoDB" id="1113676at2759"/>
<feature type="region of interest" description="Disordered" evidence="1">
    <location>
        <begin position="154"/>
        <end position="173"/>
    </location>
</feature>
<protein>
    <submittedName>
        <fullName evidence="2">Uncharacterized protein</fullName>
    </submittedName>
</protein>
<accession>A0A8X7SD05</accession>
<evidence type="ECO:0000313" key="2">
    <source>
        <dbReference type="EMBL" id="KAG2303933.1"/>
    </source>
</evidence>
<dbReference type="Proteomes" id="UP000886595">
    <property type="component" value="Unassembled WGS sequence"/>
</dbReference>
<feature type="compositionally biased region" description="Acidic residues" evidence="1">
    <location>
        <begin position="155"/>
        <end position="172"/>
    </location>
</feature>
<reference evidence="2 3" key="1">
    <citation type="submission" date="2020-02" db="EMBL/GenBank/DDBJ databases">
        <authorList>
            <person name="Ma Q."/>
            <person name="Huang Y."/>
            <person name="Song X."/>
            <person name="Pei D."/>
        </authorList>
    </citation>
    <scope>NUCLEOTIDE SEQUENCE [LARGE SCALE GENOMIC DNA]</scope>
    <source>
        <strain evidence="2">Sxm20200214</strain>
        <tissue evidence="2">Leaf</tissue>
    </source>
</reference>
<sequence length="181" mass="20701">MSEEDDRDRVKAQGDNEQMTEQDNVILITGSWVREDDGKWIFDSITEDGTKTITLHAGLEYEDLVTMVKETLNIRAQNVTIKLSYQYPSWMEIDDGDGSTPQFISDDYEVEVFVQMRRKIEEVNLCVTMSEVIHGIPTGHGRPPYANVTDQTLAQDEDDEETDSDEGLEEECSSLQYLKHL</sequence>
<feature type="region of interest" description="Disordered" evidence="1">
    <location>
        <begin position="1"/>
        <end position="20"/>
    </location>
</feature>
<evidence type="ECO:0000313" key="3">
    <source>
        <dbReference type="Proteomes" id="UP000886595"/>
    </source>
</evidence>
<comment type="caution">
    <text evidence="2">The sequence shown here is derived from an EMBL/GenBank/DDBJ whole genome shotgun (WGS) entry which is preliminary data.</text>
</comment>
<dbReference type="AlphaFoldDB" id="A0A8X7SD05"/>
<evidence type="ECO:0000256" key="1">
    <source>
        <dbReference type="SAM" id="MobiDB-lite"/>
    </source>
</evidence>
<proteinExistence type="predicted"/>
<organism evidence="2 3">
    <name type="scientific">Brassica carinata</name>
    <name type="common">Ethiopian mustard</name>
    <name type="synonym">Abyssinian cabbage</name>
    <dbReference type="NCBI Taxonomy" id="52824"/>
    <lineage>
        <taxon>Eukaryota</taxon>
        <taxon>Viridiplantae</taxon>
        <taxon>Streptophyta</taxon>
        <taxon>Embryophyta</taxon>
        <taxon>Tracheophyta</taxon>
        <taxon>Spermatophyta</taxon>
        <taxon>Magnoliopsida</taxon>
        <taxon>eudicotyledons</taxon>
        <taxon>Gunneridae</taxon>
        <taxon>Pentapetalae</taxon>
        <taxon>rosids</taxon>
        <taxon>malvids</taxon>
        <taxon>Brassicales</taxon>
        <taxon>Brassicaceae</taxon>
        <taxon>Brassiceae</taxon>
        <taxon>Brassica</taxon>
    </lineage>
</organism>
<gene>
    <name evidence="2" type="ORF">Bca52824_032584</name>
</gene>
<name>A0A8X7SD05_BRACI</name>